<proteinExistence type="predicted"/>
<organism evidence="1 2">
    <name type="scientific">Candidimonas nitroreducens</name>
    <dbReference type="NCBI Taxonomy" id="683354"/>
    <lineage>
        <taxon>Bacteria</taxon>
        <taxon>Pseudomonadati</taxon>
        <taxon>Pseudomonadota</taxon>
        <taxon>Betaproteobacteria</taxon>
        <taxon>Burkholderiales</taxon>
        <taxon>Alcaligenaceae</taxon>
        <taxon>Candidimonas</taxon>
    </lineage>
</organism>
<dbReference type="PANTHER" id="PTHR33221">
    <property type="entry name" value="WINGED HELIX-TURN-HELIX TRANSCRIPTIONAL REGULATOR, RRF2 FAMILY"/>
    <property type="match status" value="1"/>
</dbReference>
<dbReference type="NCBIfam" id="TIGR02944">
    <property type="entry name" value="suf_reg_Xantho"/>
    <property type="match status" value="1"/>
</dbReference>
<dbReference type="NCBIfam" id="TIGR00738">
    <property type="entry name" value="rrf2_super"/>
    <property type="match status" value="1"/>
</dbReference>
<keyword evidence="2" id="KW-1185">Reference proteome</keyword>
<dbReference type="PROSITE" id="PS51197">
    <property type="entry name" value="HTH_RRF2_2"/>
    <property type="match status" value="1"/>
</dbReference>
<comment type="caution">
    <text evidence="1">The sequence shown here is derived from an EMBL/GenBank/DDBJ whole genome shotgun (WGS) entry which is preliminary data.</text>
</comment>
<gene>
    <name evidence="1" type="ORF">CEY11_00170</name>
</gene>
<dbReference type="OrthoDB" id="9808360at2"/>
<dbReference type="Gene3D" id="1.10.10.10">
    <property type="entry name" value="Winged helix-like DNA-binding domain superfamily/Winged helix DNA-binding domain"/>
    <property type="match status" value="1"/>
</dbReference>
<dbReference type="InterPro" id="IPR014290">
    <property type="entry name" value="SUF_FeS_clus_asmbl_reg"/>
</dbReference>
<dbReference type="RefSeq" id="WP_088601332.1">
    <property type="nucleotide sequence ID" value="NZ_NJIH01000001.1"/>
</dbReference>
<sequence length="164" mass="17713">MLRISKIVDYGTLVLTHMAACPDRVFSVADLASTLGLGQPTVSKVLKALARNELVKSSRGPHGGYVLSRPPERISIAQLVDALEDQPFGLTECSATPGVCSFEAGCQIRSNWRHINAIVRRTLEEVSVADMLHPLPLDYPGHGLELPQAAPGACDVSQSWSLRK</sequence>
<name>A0A225MYK8_9BURK</name>
<accession>A0A225MYK8</accession>
<dbReference type="AlphaFoldDB" id="A0A225MYK8"/>
<dbReference type="InterPro" id="IPR036388">
    <property type="entry name" value="WH-like_DNA-bd_sf"/>
</dbReference>
<reference evidence="2" key="1">
    <citation type="submission" date="2017-06" db="EMBL/GenBank/DDBJ databases">
        <title>Herbaspirillum phytohormonus sp. nov., isolated from the root nodule of Robinia pseudoacacia in lead-zinc mine.</title>
        <authorList>
            <person name="Fan M."/>
            <person name="Lin Y."/>
        </authorList>
    </citation>
    <scope>NUCLEOTIDE SEQUENCE [LARGE SCALE GENOMIC DNA]</scope>
    <source>
        <strain evidence="2">SC-089</strain>
    </source>
</reference>
<dbReference type="Pfam" id="PF02082">
    <property type="entry name" value="Rrf2"/>
    <property type="match status" value="1"/>
</dbReference>
<evidence type="ECO:0000313" key="2">
    <source>
        <dbReference type="Proteomes" id="UP000214603"/>
    </source>
</evidence>
<protein>
    <submittedName>
        <fullName evidence="1">SUF system Fe-S cluster assembly regulator</fullName>
    </submittedName>
</protein>
<evidence type="ECO:0000313" key="1">
    <source>
        <dbReference type="EMBL" id="OWT66204.1"/>
    </source>
</evidence>
<dbReference type="CDD" id="cd00090">
    <property type="entry name" value="HTH_ARSR"/>
    <property type="match status" value="1"/>
</dbReference>
<dbReference type="SUPFAM" id="SSF46785">
    <property type="entry name" value="Winged helix' DNA-binding domain"/>
    <property type="match status" value="1"/>
</dbReference>
<dbReference type="GO" id="GO:0003700">
    <property type="term" value="F:DNA-binding transcription factor activity"/>
    <property type="evidence" value="ECO:0007669"/>
    <property type="project" value="TreeGrafter"/>
</dbReference>
<dbReference type="GO" id="GO:0005829">
    <property type="term" value="C:cytosol"/>
    <property type="evidence" value="ECO:0007669"/>
    <property type="project" value="TreeGrafter"/>
</dbReference>
<dbReference type="PANTHER" id="PTHR33221:SF2">
    <property type="entry name" value="TRANSCRIPTIONAL REGULATOR"/>
    <property type="match status" value="1"/>
</dbReference>
<dbReference type="InterPro" id="IPR000944">
    <property type="entry name" value="Tscrpt_reg_Rrf2"/>
</dbReference>
<dbReference type="InterPro" id="IPR011991">
    <property type="entry name" value="ArsR-like_HTH"/>
</dbReference>
<dbReference type="EMBL" id="NJIH01000001">
    <property type="protein sequence ID" value="OWT66204.1"/>
    <property type="molecule type" value="Genomic_DNA"/>
</dbReference>
<dbReference type="Proteomes" id="UP000214603">
    <property type="component" value="Unassembled WGS sequence"/>
</dbReference>
<dbReference type="InterPro" id="IPR036390">
    <property type="entry name" value="WH_DNA-bd_sf"/>
</dbReference>